<evidence type="ECO:0000256" key="3">
    <source>
        <dbReference type="ARBA" id="ARBA00004613"/>
    </source>
</evidence>
<dbReference type="InterPro" id="IPR001202">
    <property type="entry name" value="WW_dom"/>
</dbReference>
<sequence length="741" mass="83916">RGKKAIESSDNPEDEHNDSESLFCDVCFGFLHRRGGLKNHHTEPLLEFCTSCIADTEDDNLTASQQQSRKDFGTPGTGNAVQWACEVCGDPPLRICGSCALHSHPKESCGELHPVPLQTLRRQQRTKRLQEEQEARDRADLDKIRARALQARRERSARKIQGFWRSQCPIHRARRLVAARRKDKCDQWLRRQEDARLEKRFAYRAKNALGVATPLGSDTPVERRLRSLHVLARRRLSIRARFFGLLIDEYVTVGIPLPGIGLLHPGSNEIWTSEDLRGWIHNRQTIRFKKLSSQESQPAERALCAWRQLERWGKGDVGLLTMEKDFGSKPESSTDEDTDSIWLADVHPKQTVSESVVPLAQLYNPSLPPKKLRKAGEEDVVEDVPVAMFLVEFSLDPKRTVWINHSLAERFWEWKRLKMLARSERTAQRQRAKDYEKQRKEREDKQKQEEELKNQEDTINVIDTQIPVADVDASASIVASVEQSWLAPTSMWATNETTADPYYDYNYYPPANGADTTASWTGYDGHSTKYSTDYDYSYESAALASPPALAGELTGLVDSGSYYANGDYTGGSNGSNAVNWYGTEYNSYVADDSSVPIDYTNKVNDNDYSGWESYASSVYAETQPLYDPNTADNGTDGDPNYVNNSADQWQQSYYTPDAVQAQPPDSYPSGTNSSPYDATGSSYNIDLSAEGEAEFYPNDQIHSSLEPASTYWEEVYDPSTQQTYYVNRLTNETAWQIPQLK</sequence>
<evidence type="ECO:0000256" key="10">
    <source>
        <dbReference type="SAM" id="MobiDB-lite"/>
    </source>
</evidence>
<evidence type="ECO:0000259" key="11">
    <source>
        <dbReference type="PROSITE" id="PS50020"/>
    </source>
</evidence>
<dbReference type="Proteomes" id="UP000237271">
    <property type="component" value="Unassembled WGS sequence"/>
</dbReference>
<evidence type="ECO:0000256" key="2">
    <source>
        <dbReference type="ARBA" id="ARBA00001913"/>
    </source>
</evidence>
<evidence type="ECO:0000313" key="12">
    <source>
        <dbReference type="EMBL" id="POM57373.1"/>
    </source>
</evidence>
<dbReference type="CDD" id="cd00201">
    <property type="entry name" value="WW"/>
    <property type="match status" value="1"/>
</dbReference>
<dbReference type="PANTHER" id="PTHR33407">
    <property type="entry name" value="PECTATE LYASE F-RELATED"/>
    <property type="match status" value="1"/>
</dbReference>
<dbReference type="GO" id="GO:0005576">
    <property type="term" value="C:extracellular region"/>
    <property type="evidence" value="ECO:0007669"/>
    <property type="project" value="UniProtKB-SubCell"/>
</dbReference>
<dbReference type="Pfam" id="PF00397">
    <property type="entry name" value="WW"/>
    <property type="match status" value="1"/>
</dbReference>
<evidence type="ECO:0000313" key="13">
    <source>
        <dbReference type="Proteomes" id="UP000237271"/>
    </source>
</evidence>
<evidence type="ECO:0000256" key="6">
    <source>
        <dbReference type="ARBA" id="ARBA00022729"/>
    </source>
</evidence>
<dbReference type="InterPro" id="IPR036020">
    <property type="entry name" value="WW_dom_sf"/>
</dbReference>
<comment type="subcellular location">
    <subcellularLocation>
        <location evidence="3">Secreted</location>
    </subcellularLocation>
</comment>
<feature type="region of interest" description="Disordered" evidence="10">
    <location>
        <begin position="624"/>
        <end position="645"/>
    </location>
</feature>
<comment type="catalytic activity">
    <reaction evidence="1">
        <text>Eliminative cleavage of (1-&gt;4)-alpha-D-galacturonan to give oligosaccharides with 4-deoxy-alpha-D-galact-4-enuronosyl groups at their non-reducing ends.</text>
        <dbReference type="EC" id="4.2.2.2"/>
    </reaction>
</comment>
<dbReference type="SUPFAM" id="SSF51045">
    <property type="entry name" value="WW domain"/>
    <property type="match status" value="1"/>
</dbReference>
<protein>
    <recommendedName>
        <fullName evidence="9">Probable pectate lyase F</fullName>
        <ecNumber evidence="4">4.2.2.2</ecNumber>
    </recommendedName>
</protein>
<organism evidence="12 13">
    <name type="scientific">Phytophthora palmivora</name>
    <dbReference type="NCBI Taxonomy" id="4796"/>
    <lineage>
        <taxon>Eukaryota</taxon>
        <taxon>Sar</taxon>
        <taxon>Stramenopiles</taxon>
        <taxon>Oomycota</taxon>
        <taxon>Peronosporomycetes</taxon>
        <taxon>Peronosporales</taxon>
        <taxon>Peronosporaceae</taxon>
        <taxon>Phytophthora</taxon>
    </lineage>
</organism>
<dbReference type="GO" id="GO:0045490">
    <property type="term" value="P:pectin catabolic process"/>
    <property type="evidence" value="ECO:0007669"/>
    <property type="project" value="TreeGrafter"/>
</dbReference>
<evidence type="ECO:0000256" key="7">
    <source>
        <dbReference type="ARBA" id="ARBA00022837"/>
    </source>
</evidence>
<feature type="non-terminal residue" evidence="12">
    <location>
        <position position="1"/>
    </location>
</feature>
<gene>
    <name evidence="12" type="ORF">PHPALM_38122</name>
</gene>
<evidence type="ECO:0000256" key="9">
    <source>
        <dbReference type="ARBA" id="ARBA00039895"/>
    </source>
</evidence>
<comment type="cofactor">
    <cofactor evidence="2">
        <name>Ca(2+)</name>
        <dbReference type="ChEBI" id="CHEBI:29108"/>
    </cofactor>
</comment>
<dbReference type="GO" id="GO:0030570">
    <property type="term" value="F:pectate lyase activity"/>
    <property type="evidence" value="ECO:0007669"/>
    <property type="project" value="UniProtKB-EC"/>
</dbReference>
<dbReference type="EMBL" id="NCKW01020775">
    <property type="protein sequence ID" value="POM57373.1"/>
    <property type="molecule type" value="Genomic_DNA"/>
</dbReference>
<feature type="domain" description="WW" evidence="11">
    <location>
        <begin position="706"/>
        <end position="740"/>
    </location>
</feature>
<dbReference type="AlphaFoldDB" id="A0A2P4WVQ3"/>
<name>A0A2P4WVQ3_9STRA</name>
<keyword evidence="5" id="KW-0964">Secreted</keyword>
<feature type="region of interest" description="Disordered" evidence="10">
    <location>
        <begin position="425"/>
        <end position="456"/>
    </location>
</feature>
<dbReference type="EC" id="4.2.2.2" evidence="4"/>
<dbReference type="OrthoDB" id="168235at2759"/>
<dbReference type="PANTHER" id="PTHR33407:SF9">
    <property type="entry name" value="PECTATE LYASE F-RELATED"/>
    <property type="match status" value="1"/>
</dbReference>
<evidence type="ECO:0000256" key="5">
    <source>
        <dbReference type="ARBA" id="ARBA00022525"/>
    </source>
</evidence>
<keyword evidence="13" id="KW-1185">Reference proteome</keyword>
<feature type="region of interest" description="Disordered" evidence="10">
    <location>
        <begin position="658"/>
        <end position="681"/>
    </location>
</feature>
<evidence type="ECO:0000256" key="1">
    <source>
        <dbReference type="ARBA" id="ARBA00000695"/>
    </source>
</evidence>
<proteinExistence type="predicted"/>
<reference evidence="12 13" key="1">
    <citation type="journal article" date="2017" name="Genome Biol. Evol.">
        <title>Phytophthora megakarya and P. palmivora, closely related causal agents of cacao black pod rot, underwent increases in genome sizes and gene numbers by different mechanisms.</title>
        <authorList>
            <person name="Ali S.S."/>
            <person name="Shao J."/>
            <person name="Lary D.J."/>
            <person name="Kronmiller B."/>
            <person name="Shen D."/>
            <person name="Strem M.D."/>
            <person name="Amoako-Attah I."/>
            <person name="Akrofi A.Y."/>
            <person name="Begoude B.A."/>
            <person name="Ten Hoopen G.M."/>
            <person name="Coulibaly K."/>
            <person name="Kebe B.I."/>
            <person name="Melnick R.L."/>
            <person name="Guiltinan M.J."/>
            <person name="Tyler B.M."/>
            <person name="Meinhardt L.W."/>
            <person name="Bailey B.A."/>
        </authorList>
    </citation>
    <scope>NUCLEOTIDE SEQUENCE [LARGE SCALE GENOMIC DNA]</scope>
    <source>
        <strain evidence="13">sbr112.9</strain>
    </source>
</reference>
<keyword evidence="8" id="KW-0456">Lyase</keyword>
<dbReference type="Gene3D" id="2.20.70.10">
    <property type="match status" value="1"/>
</dbReference>
<dbReference type="PROSITE" id="PS50020">
    <property type="entry name" value="WW_DOMAIN_2"/>
    <property type="match status" value="1"/>
</dbReference>
<evidence type="ECO:0000256" key="8">
    <source>
        <dbReference type="ARBA" id="ARBA00023239"/>
    </source>
</evidence>
<dbReference type="SMART" id="SM00456">
    <property type="entry name" value="WW"/>
    <property type="match status" value="1"/>
</dbReference>
<keyword evidence="7" id="KW-0106">Calcium</keyword>
<comment type="caution">
    <text evidence="12">The sequence shown here is derived from an EMBL/GenBank/DDBJ whole genome shotgun (WGS) entry which is preliminary data.</text>
</comment>
<evidence type="ECO:0000256" key="4">
    <source>
        <dbReference type="ARBA" id="ARBA00012272"/>
    </source>
</evidence>
<dbReference type="InterPro" id="IPR004898">
    <property type="entry name" value="Pectate_lyase_PlyH/PlyE-like"/>
</dbReference>
<keyword evidence="6" id="KW-0732">Signal</keyword>
<accession>A0A2P4WVQ3</accession>
<feature type="compositionally biased region" description="Polar residues" evidence="10">
    <location>
        <begin position="668"/>
        <end position="681"/>
    </location>
</feature>